<dbReference type="InterPro" id="IPR012854">
    <property type="entry name" value="Cu_amine_oxidase-like_N"/>
</dbReference>
<reference evidence="2 3" key="1">
    <citation type="submission" date="2018-11" db="EMBL/GenBank/DDBJ databases">
        <title>Complete genome sequence of Paenibacillus baekrokdamisoli strain KCTC 33723.</title>
        <authorList>
            <person name="Kang S.W."/>
            <person name="Lee K.C."/>
            <person name="Kim K.K."/>
            <person name="Kim J.S."/>
            <person name="Kim D.S."/>
            <person name="Ko S.H."/>
            <person name="Yang S.H."/>
            <person name="Lee J.S."/>
        </authorList>
    </citation>
    <scope>NUCLEOTIDE SEQUENCE [LARGE SCALE GENOMIC DNA]</scope>
    <source>
        <strain evidence="2 3">KCTC 33723</strain>
    </source>
</reference>
<gene>
    <name evidence="2" type="ORF">Back11_45590</name>
</gene>
<dbReference type="Pfam" id="PF07833">
    <property type="entry name" value="Cu_amine_oxidN1"/>
    <property type="match status" value="1"/>
</dbReference>
<dbReference type="KEGG" id="pbk:Back11_45590"/>
<keyword evidence="3" id="KW-1185">Reference proteome</keyword>
<proteinExistence type="predicted"/>
<evidence type="ECO:0000313" key="3">
    <source>
        <dbReference type="Proteomes" id="UP000275368"/>
    </source>
</evidence>
<accession>A0A3G9JJQ4</accession>
<dbReference type="RefSeq" id="WP_125662506.1">
    <property type="nucleotide sequence ID" value="NZ_AP019308.1"/>
</dbReference>
<dbReference type="AlphaFoldDB" id="A0A3G9JJQ4"/>
<organism evidence="2 3">
    <name type="scientific">Paenibacillus baekrokdamisoli</name>
    <dbReference type="NCBI Taxonomy" id="1712516"/>
    <lineage>
        <taxon>Bacteria</taxon>
        <taxon>Bacillati</taxon>
        <taxon>Bacillota</taxon>
        <taxon>Bacilli</taxon>
        <taxon>Bacillales</taxon>
        <taxon>Paenibacillaceae</taxon>
        <taxon>Paenibacillus</taxon>
    </lineage>
</organism>
<dbReference type="EMBL" id="AP019308">
    <property type="protein sequence ID" value="BBH23214.1"/>
    <property type="molecule type" value="Genomic_DNA"/>
</dbReference>
<protein>
    <recommendedName>
        <fullName evidence="1">Copper amine oxidase-like N-terminal domain-containing protein</fullName>
    </recommendedName>
</protein>
<dbReference type="SUPFAM" id="SSF69304">
    <property type="entry name" value="Tricorn protease N-terminal domain"/>
    <property type="match status" value="1"/>
</dbReference>
<name>A0A3G9JJQ4_9BACL</name>
<evidence type="ECO:0000259" key="1">
    <source>
        <dbReference type="Pfam" id="PF07833"/>
    </source>
</evidence>
<sequence length="685" mass="78780">MYRPLRLVLALLILIGAASFPGTAFSKEAANPTVQLFEDGLPINMQPRPIVDYGDVYLPARAVFSYMGYKVIWSEDKILLFEKDKKPQIGMESYSISTVNYEGDYGRSLIKNNRLYISLHYFNELTPWLGSWNQNKQTVTLHRTRLIEALSVPEMTTVEIQEAKEQQVFKEFNDSHQYAPNEYLFFSSGEDQVTFLINMPAFKYAEYTDLIRHSTVLTSASRQPVAAKLEVYESGNYIHFTLQNAPREDLVIRLQAEGLTKEFTLRYADIFTYDLNSATDPSVPIYFHNSDLDRKALKGKVQQYSIVFSDSVNRGKVEKVLHDQLGKNPHYVEWKSDKELQIRVKAQEDYKIDLTNIDRNGRHISNWWNYLIVHVKDEAAQYDIFDSRTGQFKPLFTSMAEYSSLIPSPDGNYFIGKEEVYDEESTSILTLVDRQGHATELSYMEFGWLADTSSLLYMDYSNNKLHAFDLKHHLDQVIWSPQHDQQHLSLFLVNPYKSQAIIAITEENSKKVMAVDLSNDTMGKQTELPIALFDQTHVSFIDADTLLVQSNSGTNNNGYLLDIKTGLQTKLDLQQLNMDSVIGYGWLLVYPNDGPKDRHVNSFELLNVHTGKRIKLMGHEGSVYMAVALSPDKVWMDKYNWITNNHEYFTVNLKDGSRTKQTIPENAEWVGNGDGLLYYQLREIE</sequence>
<evidence type="ECO:0000313" key="2">
    <source>
        <dbReference type="EMBL" id="BBH23214.1"/>
    </source>
</evidence>
<feature type="domain" description="Copper amine oxidase-like N-terminal" evidence="1">
    <location>
        <begin position="40"/>
        <end position="140"/>
    </location>
</feature>
<dbReference type="Proteomes" id="UP000275368">
    <property type="component" value="Chromosome"/>
</dbReference>